<feature type="region of interest" description="Disordered" evidence="3">
    <location>
        <begin position="205"/>
        <end position="260"/>
    </location>
</feature>
<dbReference type="Gene3D" id="3.10.350.10">
    <property type="entry name" value="LysM domain"/>
    <property type="match status" value="2"/>
</dbReference>
<dbReference type="SUPFAM" id="SSF54106">
    <property type="entry name" value="LysM domain"/>
    <property type="match status" value="2"/>
</dbReference>
<keyword evidence="7" id="KW-1185">Reference proteome</keyword>
<dbReference type="CDD" id="cd22785">
    <property type="entry name" value="DPBB_MltA-like"/>
    <property type="match status" value="1"/>
</dbReference>
<evidence type="ECO:0000256" key="4">
    <source>
        <dbReference type="SAM" id="SignalP"/>
    </source>
</evidence>
<comment type="caution">
    <text evidence="6">The sequence shown here is derived from an EMBL/GenBank/DDBJ whole genome shotgun (WGS) entry which is preliminary data.</text>
</comment>
<dbReference type="EMBL" id="JARTCD010000049">
    <property type="protein sequence ID" value="KAJ8655404.1"/>
    <property type="molecule type" value="Genomic_DNA"/>
</dbReference>
<evidence type="ECO:0000256" key="1">
    <source>
        <dbReference type="ARBA" id="ARBA00022669"/>
    </source>
</evidence>
<proteinExistence type="predicted"/>
<dbReference type="InterPro" id="IPR036779">
    <property type="entry name" value="LysM_dom_sf"/>
</dbReference>
<dbReference type="InterPro" id="IPR052210">
    <property type="entry name" value="LysM1-like"/>
</dbReference>
<feature type="compositionally biased region" description="Basic and acidic residues" evidence="3">
    <location>
        <begin position="212"/>
        <end position="235"/>
    </location>
</feature>
<feature type="region of interest" description="Disordered" evidence="3">
    <location>
        <begin position="135"/>
        <end position="160"/>
    </location>
</feature>
<dbReference type="PANTHER" id="PTHR34997:SF1">
    <property type="entry name" value="PEPTIDOGLYCAN-BINDING LYSIN DOMAIN"/>
    <property type="match status" value="1"/>
</dbReference>
<accession>A0AAD7UXC9</accession>
<dbReference type="GO" id="GO:0008061">
    <property type="term" value="F:chitin binding"/>
    <property type="evidence" value="ECO:0007669"/>
    <property type="project" value="UniProtKB-KW"/>
</dbReference>
<feature type="signal peptide" evidence="4">
    <location>
        <begin position="1"/>
        <end position="26"/>
    </location>
</feature>
<feature type="domain" description="LysM" evidence="5">
    <location>
        <begin position="156"/>
        <end position="203"/>
    </location>
</feature>
<name>A0AAD7UXC9_9FUNG</name>
<dbReference type="SMART" id="SM00257">
    <property type="entry name" value="LysM"/>
    <property type="match status" value="2"/>
</dbReference>
<keyword evidence="1" id="KW-0147">Chitin-binding</keyword>
<dbReference type="PANTHER" id="PTHR34997">
    <property type="entry name" value="AM15"/>
    <property type="match status" value="1"/>
</dbReference>
<evidence type="ECO:0000256" key="2">
    <source>
        <dbReference type="ARBA" id="ARBA00023026"/>
    </source>
</evidence>
<dbReference type="Proteomes" id="UP001234581">
    <property type="component" value="Unassembled WGS sequence"/>
</dbReference>
<dbReference type="CDD" id="cd00118">
    <property type="entry name" value="LysM"/>
    <property type="match status" value="2"/>
</dbReference>
<reference evidence="6 7" key="1">
    <citation type="submission" date="2023-03" db="EMBL/GenBank/DDBJ databases">
        <title>Genome sequence of Lichtheimia ornata CBS 291.66.</title>
        <authorList>
            <person name="Mohabir J.T."/>
            <person name="Shea T.P."/>
            <person name="Kurbessoian T."/>
            <person name="Berby B."/>
            <person name="Fontaine J."/>
            <person name="Livny J."/>
            <person name="Gnirke A."/>
            <person name="Stajich J.E."/>
            <person name="Cuomo C.A."/>
        </authorList>
    </citation>
    <scope>NUCLEOTIDE SEQUENCE [LARGE SCALE GENOMIC DNA]</scope>
    <source>
        <strain evidence="6">CBS 291.66</strain>
    </source>
</reference>
<keyword evidence="4" id="KW-0732">Signal</keyword>
<feature type="chain" id="PRO_5042104288" description="LysM domain-containing protein" evidence="4">
    <location>
        <begin position="27"/>
        <end position="439"/>
    </location>
</feature>
<dbReference type="PROSITE" id="PS51782">
    <property type="entry name" value="LYSM"/>
    <property type="match status" value="2"/>
</dbReference>
<evidence type="ECO:0000259" key="5">
    <source>
        <dbReference type="PROSITE" id="PS51782"/>
    </source>
</evidence>
<dbReference type="GeneID" id="83216303"/>
<feature type="domain" description="LysM" evidence="5">
    <location>
        <begin position="86"/>
        <end position="132"/>
    </location>
</feature>
<feature type="compositionally biased region" description="Low complexity" evidence="3">
    <location>
        <begin position="135"/>
        <end position="154"/>
    </location>
</feature>
<dbReference type="RefSeq" id="XP_058340317.1">
    <property type="nucleotide sequence ID" value="XM_058488897.1"/>
</dbReference>
<dbReference type="Pfam" id="PF01476">
    <property type="entry name" value="LysM"/>
    <property type="match status" value="2"/>
</dbReference>
<evidence type="ECO:0000313" key="7">
    <source>
        <dbReference type="Proteomes" id="UP001234581"/>
    </source>
</evidence>
<dbReference type="AlphaFoldDB" id="A0AAD7UXC9"/>
<dbReference type="InterPro" id="IPR018392">
    <property type="entry name" value="LysM"/>
</dbReference>
<organism evidence="6 7">
    <name type="scientific">Lichtheimia ornata</name>
    <dbReference type="NCBI Taxonomy" id="688661"/>
    <lineage>
        <taxon>Eukaryota</taxon>
        <taxon>Fungi</taxon>
        <taxon>Fungi incertae sedis</taxon>
        <taxon>Mucoromycota</taxon>
        <taxon>Mucoromycotina</taxon>
        <taxon>Mucoromycetes</taxon>
        <taxon>Mucorales</taxon>
        <taxon>Lichtheimiaceae</taxon>
        <taxon>Lichtheimia</taxon>
    </lineage>
</organism>
<evidence type="ECO:0000256" key="3">
    <source>
        <dbReference type="SAM" id="MobiDB-lite"/>
    </source>
</evidence>
<sequence length="439" mass="47655">MLLQRAITLAAIGILAFTGNHNTAHAEPLAIVHGTSGSDAIKISASYLAAFDNDNDPEPSFELVDTPNDVSSKLISLKKRGSGCADYYTVKSGDTCDKIAKKHGISTKEFMGLNSQINSKCTNLHVHKKYCVEEGSSSSSSSSGDSGSSSSGGCSKKHKVTNSDTCISVAKKYGLSLNEFYNLNSQVHRGSCDNLDTGKYYCVASGGSSSKSSDKSSSKETSKKDDKKKDDDVSHKVTSMASKTKKKSSKSSSSKSEKRKKLQSKAAFTYYWIAQQSDYKGGSKVPIKTCGGKTIAKVNENYADALVMEGTGVVGNKIVNLGGCSCNNYKCFEEINRSEEPYGITAYGSPLRPYVTIAANDLPKGKKIYVPEIDGWSVPGSSKKHNGCLLVDDQSWSFSSHHIDFYVYEQDYYQKLDKQHRTTKVDIYDGGNCKLLNYL</sequence>
<keyword evidence="2" id="KW-0843">Virulence</keyword>
<gene>
    <name evidence="6" type="ORF">O0I10_008896</name>
</gene>
<protein>
    <recommendedName>
        <fullName evidence="5">LysM domain-containing protein</fullName>
    </recommendedName>
</protein>
<evidence type="ECO:0000313" key="6">
    <source>
        <dbReference type="EMBL" id="KAJ8655404.1"/>
    </source>
</evidence>